<dbReference type="GO" id="GO:0005737">
    <property type="term" value="C:cytoplasm"/>
    <property type="evidence" value="ECO:0007669"/>
    <property type="project" value="TreeGrafter"/>
</dbReference>
<dbReference type="GO" id="GO:0045505">
    <property type="term" value="F:dynein intermediate chain binding"/>
    <property type="evidence" value="ECO:0007669"/>
    <property type="project" value="TreeGrafter"/>
</dbReference>
<dbReference type="GO" id="GO:0003341">
    <property type="term" value="P:cilium movement"/>
    <property type="evidence" value="ECO:0007669"/>
    <property type="project" value="TreeGrafter"/>
</dbReference>
<evidence type="ECO:0000313" key="6">
    <source>
        <dbReference type="Proteomes" id="UP001212841"/>
    </source>
</evidence>
<organism evidence="5 6">
    <name type="scientific">Rhizophlyctis rosea</name>
    <dbReference type="NCBI Taxonomy" id="64517"/>
    <lineage>
        <taxon>Eukaryota</taxon>
        <taxon>Fungi</taxon>
        <taxon>Fungi incertae sedis</taxon>
        <taxon>Chytridiomycota</taxon>
        <taxon>Chytridiomycota incertae sedis</taxon>
        <taxon>Chytridiomycetes</taxon>
        <taxon>Rhizophlyctidales</taxon>
        <taxon>Rhizophlyctidaceae</taxon>
        <taxon>Rhizophlyctis</taxon>
    </lineage>
</organism>
<dbReference type="PANTHER" id="PTHR16216">
    <property type="entry name" value="DYNEIN ASSEMBLY FACTOR 5, AXONEMAL"/>
    <property type="match status" value="1"/>
</dbReference>
<dbReference type="Proteomes" id="UP001212841">
    <property type="component" value="Unassembled WGS sequence"/>
</dbReference>
<dbReference type="GO" id="GO:0036159">
    <property type="term" value="P:inner dynein arm assembly"/>
    <property type="evidence" value="ECO:0007669"/>
    <property type="project" value="TreeGrafter"/>
</dbReference>
<protein>
    <submittedName>
        <fullName evidence="5">HEAT repeat-containing protein 2</fullName>
    </submittedName>
</protein>
<evidence type="ECO:0000256" key="2">
    <source>
        <dbReference type="SAM" id="MobiDB-lite"/>
    </source>
</evidence>
<dbReference type="EMBL" id="JADGJD010000098">
    <property type="protein sequence ID" value="KAJ3055054.1"/>
    <property type="molecule type" value="Genomic_DNA"/>
</dbReference>
<feature type="domain" description="Dynein axonemal assembly factor 5 TPR repeats" evidence="4">
    <location>
        <begin position="49"/>
        <end position="331"/>
    </location>
</feature>
<dbReference type="SUPFAM" id="SSF48371">
    <property type="entry name" value="ARM repeat"/>
    <property type="match status" value="1"/>
</dbReference>
<proteinExistence type="predicted"/>
<feature type="region of interest" description="Disordered" evidence="2">
    <location>
        <begin position="1"/>
        <end position="23"/>
    </location>
</feature>
<evidence type="ECO:0000259" key="4">
    <source>
        <dbReference type="Pfam" id="PF25757"/>
    </source>
</evidence>
<dbReference type="GO" id="GO:0036158">
    <property type="term" value="P:outer dynein arm assembly"/>
    <property type="evidence" value="ECO:0007669"/>
    <property type="project" value="TreeGrafter"/>
</dbReference>
<sequence>MMGDNASTTSMTQDSGGEISKSLSPQLLEKVETTLQTLQRDMNILTEQTTDRIAKRRALERIQRETVDRKDLGEARSLVLTAIFGSLMKPVLRCISDPVEKCREVSVGLISRFTDEADQIGQFLPYVIPAAEGRLAQLEIVEPAEEIRLQLVKLLAKISRKGGSDIASYSEIFVRILSKTLVDPFPDVRKKSCEMVEILCVAIPRALSYHGAAISKALIPSLQHRHSSVRIAAIQAVRAAILVHASGLDDLAEPLRALTLDKMPSVREALYTTAAEWLLKMIDRYSLGYKVLPLLLSAQTDEVAKYQELGRKLMDDVGALYEQEWESRVKDELDYVQEARIMAGRARVGARHAARDHTQKIVGSSVEAMANWNADVRAKSAQVLAVFITYAEAEITGYTNAILPALYRILSGDDAHVMQQATRVAEFTGTYVEPDIYLQLIAPQIRTGGGGSTQFRIGCLRVLAGLVRGASVANRIDRHVEALADLLNERELIENENVLLLNEVSGVTRGLVEGLGSTRRDAGLWVEGYKLFLILVKLAAVPGNDQIPGYANLRNNTTVALSALAAGYGLSTVQDLYALHFDAVLNLLQQSHTSWTQHSPEKRMLETTLVESGRLVGQRLDGVVPIFSNLVGAEREPELKHWTLNIMLRLLANSDASLNSAGHFSQFSKPVLETIVIPNAVWKAGRKQAVVRDITMRVLLALLQNGEYGGKSVGLLDVAAVESVLSQDLLPIIVSCMDDDNVEERRTTLGITDILLRSEVRFNGPAIKLLYPELLKRMDDAHDDIRIQTANIWRSFFIVISKWFSNVQSLRDQAPGIVSVLVDEQGQVVGENGSLVEIALDDVHWHAIVKGLTVHMDDTNSQIQDTVREALEKAIAVSPISILREELLAVRNRHRSPMHIDKILQKVA</sequence>
<dbReference type="InterPro" id="IPR011989">
    <property type="entry name" value="ARM-like"/>
</dbReference>
<dbReference type="InterPro" id="IPR016024">
    <property type="entry name" value="ARM-type_fold"/>
</dbReference>
<gene>
    <name evidence="5" type="primary">HEATR2</name>
    <name evidence="5" type="ORF">HK097_011617</name>
</gene>
<dbReference type="PANTHER" id="PTHR16216:SF2">
    <property type="entry name" value="DYNEIN AXONEMAL ASSEMBLY FACTOR 5"/>
    <property type="match status" value="1"/>
</dbReference>
<dbReference type="Gene3D" id="1.25.10.10">
    <property type="entry name" value="Leucine-rich Repeat Variant"/>
    <property type="match status" value="2"/>
</dbReference>
<evidence type="ECO:0000313" key="5">
    <source>
        <dbReference type="EMBL" id="KAJ3055054.1"/>
    </source>
</evidence>
<dbReference type="InterPro" id="IPR056497">
    <property type="entry name" value="HEAT_DAAF5"/>
</dbReference>
<dbReference type="AlphaFoldDB" id="A0AAD5SIA5"/>
<accession>A0AAD5SIA5</accession>
<dbReference type="InterPro" id="IPR052623">
    <property type="entry name" value="DAAF5"/>
</dbReference>
<feature type="coiled-coil region" evidence="1">
    <location>
        <begin position="476"/>
        <end position="503"/>
    </location>
</feature>
<keyword evidence="1" id="KW-0175">Coiled coil</keyword>
<dbReference type="Pfam" id="PF25757">
    <property type="entry name" value="TPR_DNAAF5"/>
    <property type="match status" value="1"/>
</dbReference>
<reference evidence="5" key="1">
    <citation type="submission" date="2020-05" db="EMBL/GenBank/DDBJ databases">
        <title>Phylogenomic resolution of chytrid fungi.</title>
        <authorList>
            <person name="Stajich J.E."/>
            <person name="Amses K."/>
            <person name="Simmons R."/>
            <person name="Seto K."/>
            <person name="Myers J."/>
            <person name="Bonds A."/>
            <person name="Quandt C.A."/>
            <person name="Barry K."/>
            <person name="Liu P."/>
            <person name="Grigoriev I."/>
            <person name="Longcore J.E."/>
            <person name="James T.Y."/>
        </authorList>
    </citation>
    <scope>NUCLEOTIDE SEQUENCE</scope>
    <source>
        <strain evidence="5">JEL0318</strain>
    </source>
</reference>
<comment type="caution">
    <text evidence="5">The sequence shown here is derived from an EMBL/GenBank/DDBJ whole genome shotgun (WGS) entry which is preliminary data.</text>
</comment>
<evidence type="ECO:0000259" key="3">
    <source>
        <dbReference type="Pfam" id="PF24573"/>
    </source>
</evidence>
<dbReference type="Pfam" id="PF24573">
    <property type="entry name" value="HEAT_DAAF5"/>
    <property type="match status" value="1"/>
</dbReference>
<feature type="domain" description="Dynein axonemal assembly factor 5 HEAT-repeat" evidence="3">
    <location>
        <begin position="345"/>
        <end position="538"/>
    </location>
</feature>
<dbReference type="InterPro" id="IPR057978">
    <property type="entry name" value="TPR_DAAF5"/>
</dbReference>
<name>A0AAD5SIA5_9FUNG</name>
<evidence type="ECO:0000256" key="1">
    <source>
        <dbReference type="SAM" id="Coils"/>
    </source>
</evidence>
<keyword evidence="6" id="KW-1185">Reference proteome</keyword>